<dbReference type="FunFam" id="1.20.1250.20:FF:000001">
    <property type="entry name" value="Dicarboxylate MFS transporter"/>
    <property type="match status" value="1"/>
</dbReference>
<dbReference type="Pfam" id="PF00083">
    <property type="entry name" value="Sugar_tr"/>
    <property type="match status" value="1"/>
</dbReference>
<dbReference type="EMBL" id="WMBQ01000001">
    <property type="protein sequence ID" value="MTD94306.1"/>
    <property type="molecule type" value="Genomic_DNA"/>
</dbReference>
<dbReference type="InterPro" id="IPR051084">
    <property type="entry name" value="H+-coupled_symporters"/>
</dbReference>
<comment type="caution">
    <text evidence="12">The sequence shown here is derived from an EMBL/GenBank/DDBJ whole genome shotgun (WGS) entry which is preliminary data.</text>
</comment>
<accession>A0A6I3KK00</accession>
<dbReference type="Gene3D" id="1.20.1250.20">
    <property type="entry name" value="MFS general substrate transporter like domains"/>
    <property type="match status" value="1"/>
</dbReference>
<feature type="transmembrane region" description="Helical" evidence="10">
    <location>
        <begin position="130"/>
        <end position="150"/>
    </location>
</feature>
<protein>
    <submittedName>
        <fullName evidence="12">MFS transporter</fullName>
    </submittedName>
</protein>
<keyword evidence="8 10" id="KW-0472">Membrane</keyword>
<feature type="transmembrane region" description="Helical" evidence="10">
    <location>
        <begin position="257"/>
        <end position="281"/>
    </location>
</feature>
<dbReference type="InterPro" id="IPR036259">
    <property type="entry name" value="MFS_trans_sf"/>
</dbReference>
<gene>
    <name evidence="12" type="ORF">GIW81_08150</name>
</gene>
<keyword evidence="4" id="KW-1003">Cell membrane</keyword>
<feature type="transmembrane region" description="Helical" evidence="10">
    <location>
        <begin position="171"/>
        <end position="194"/>
    </location>
</feature>
<comment type="similarity">
    <text evidence="2">Belongs to the major facilitator superfamily. Metabolite:H+ Symporter (MHS) family (TC 2.A.1.6) family.</text>
</comment>
<feature type="transmembrane region" description="Helical" evidence="10">
    <location>
        <begin position="345"/>
        <end position="369"/>
    </location>
</feature>
<dbReference type="InterPro" id="IPR005829">
    <property type="entry name" value="Sugar_transporter_CS"/>
</dbReference>
<feature type="transmembrane region" description="Helical" evidence="10">
    <location>
        <begin position="70"/>
        <end position="94"/>
    </location>
</feature>
<dbReference type="SUPFAM" id="SSF103473">
    <property type="entry name" value="MFS general substrate transporter"/>
    <property type="match status" value="1"/>
</dbReference>
<feature type="transmembrane region" description="Helical" evidence="10">
    <location>
        <begin position="206"/>
        <end position="225"/>
    </location>
</feature>
<feature type="transmembrane region" description="Helical" evidence="10">
    <location>
        <begin position="319"/>
        <end position="339"/>
    </location>
</feature>
<evidence type="ECO:0000256" key="5">
    <source>
        <dbReference type="ARBA" id="ARBA00022692"/>
    </source>
</evidence>
<feature type="domain" description="Major facilitator superfamily (MFS) profile" evidence="11">
    <location>
        <begin position="34"/>
        <end position="437"/>
    </location>
</feature>
<reference evidence="12 13" key="1">
    <citation type="submission" date="2019-11" db="EMBL/GenBank/DDBJ databases">
        <title>Identification of a novel strain.</title>
        <authorList>
            <person name="Xu Q."/>
            <person name="Wang G."/>
        </authorList>
    </citation>
    <scope>NUCLEOTIDE SEQUENCE [LARGE SCALE GENOMIC DNA]</scope>
    <source>
        <strain evidence="13">xq</strain>
    </source>
</reference>
<dbReference type="InterPro" id="IPR011701">
    <property type="entry name" value="MFS"/>
</dbReference>
<dbReference type="Pfam" id="PF07690">
    <property type="entry name" value="MFS_1"/>
    <property type="match status" value="1"/>
</dbReference>
<evidence type="ECO:0000256" key="10">
    <source>
        <dbReference type="SAM" id="Phobius"/>
    </source>
</evidence>
<name>A0A6I3KK00_9HYPH</name>
<sequence length="475" mass="50467">MNSIQAVSPLRPARPVFGGGGDRVQTHQQTTGRAIGAGMIGNVLEWYDFAIYGFFAVEIGRQFFSNESPIAQLLATFGIFAIGYLMRPIGGVLIGHVSDHFGRRTALVASITAMAVPTFLIGVLPAYETIGVLAPIGLTVLRMLQGLSLGGEYPSSMVFLIERAPEGRRGLMGSLASIGAVTGLLLGSSVGALLAAVMPAEALADWGWRLPFIAGLGIGLMGNLLRRHIAETLPERKAERAPIVETLREHWRLVARIAAAASFNAVPFYLLFVFLVSSMQIVDGFAPATALKINSLSMAALIPFNLLGAWLSDRYGRKPVMLTAAALGLVTAWPLFWLMNQPVPALVLSGQLAAAVFIGLFSAVMPALFVEATPAHVRCTAVALGYNLCLGILGGLTPFAATLIVEKSGNHLAPAFLIMGAAAIAFVAVLTFKETYRMPLPGSVVDPRSSRKRERSRGQPATAQRPAYAMISGRS</sequence>
<evidence type="ECO:0000256" key="6">
    <source>
        <dbReference type="ARBA" id="ARBA00022847"/>
    </source>
</evidence>
<keyword evidence="5 10" id="KW-0812">Transmembrane</keyword>
<evidence type="ECO:0000256" key="2">
    <source>
        <dbReference type="ARBA" id="ARBA00008240"/>
    </source>
</evidence>
<keyword evidence="6" id="KW-0769">Symport</keyword>
<evidence type="ECO:0000256" key="8">
    <source>
        <dbReference type="ARBA" id="ARBA00023136"/>
    </source>
</evidence>
<feature type="transmembrane region" description="Helical" evidence="10">
    <location>
        <begin position="106"/>
        <end position="124"/>
    </location>
</feature>
<feature type="transmembrane region" description="Helical" evidence="10">
    <location>
        <begin position="411"/>
        <end position="432"/>
    </location>
</feature>
<dbReference type="GO" id="GO:0015293">
    <property type="term" value="F:symporter activity"/>
    <property type="evidence" value="ECO:0007669"/>
    <property type="project" value="UniProtKB-KW"/>
</dbReference>
<proteinExistence type="inferred from homology"/>
<evidence type="ECO:0000256" key="4">
    <source>
        <dbReference type="ARBA" id="ARBA00022475"/>
    </source>
</evidence>
<keyword evidence="3" id="KW-0813">Transport</keyword>
<dbReference type="PROSITE" id="PS00216">
    <property type="entry name" value="SUGAR_TRANSPORT_1"/>
    <property type="match status" value="1"/>
</dbReference>
<evidence type="ECO:0000259" key="11">
    <source>
        <dbReference type="PROSITE" id="PS50850"/>
    </source>
</evidence>
<dbReference type="Proteomes" id="UP000440694">
    <property type="component" value="Unassembled WGS sequence"/>
</dbReference>
<dbReference type="PROSITE" id="PS50850">
    <property type="entry name" value="MFS"/>
    <property type="match status" value="1"/>
</dbReference>
<keyword evidence="13" id="KW-1185">Reference proteome</keyword>
<dbReference type="PROSITE" id="PS00217">
    <property type="entry name" value="SUGAR_TRANSPORT_2"/>
    <property type="match status" value="1"/>
</dbReference>
<keyword evidence="7 10" id="KW-1133">Transmembrane helix</keyword>
<evidence type="ECO:0000313" key="12">
    <source>
        <dbReference type="EMBL" id="MTD94306.1"/>
    </source>
</evidence>
<dbReference type="AlphaFoldDB" id="A0A6I3KK00"/>
<evidence type="ECO:0000256" key="3">
    <source>
        <dbReference type="ARBA" id="ARBA00022448"/>
    </source>
</evidence>
<evidence type="ECO:0000256" key="1">
    <source>
        <dbReference type="ARBA" id="ARBA00004651"/>
    </source>
</evidence>
<evidence type="ECO:0000313" key="13">
    <source>
        <dbReference type="Proteomes" id="UP000440694"/>
    </source>
</evidence>
<dbReference type="InterPro" id="IPR005828">
    <property type="entry name" value="MFS_sugar_transport-like"/>
</dbReference>
<dbReference type="PANTHER" id="PTHR43528:SF1">
    <property type="entry name" value="ALPHA-KETOGLUTARATE PERMEASE"/>
    <property type="match status" value="1"/>
</dbReference>
<dbReference type="PANTHER" id="PTHR43528">
    <property type="entry name" value="ALPHA-KETOGLUTARATE PERMEASE"/>
    <property type="match status" value="1"/>
</dbReference>
<dbReference type="GO" id="GO:0005886">
    <property type="term" value="C:plasma membrane"/>
    <property type="evidence" value="ECO:0007669"/>
    <property type="project" value="UniProtKB-SubCell"/>
</dbReference>
<evidence type="ECO:0000256" key="7">
    <source>
        <dbReference type="ARBA" id="ARBA00022989"/>
    </source>
</evidence>
<feature type="region of interest" description="Disordered" evidence="9">
    <location>
        <begin position="443"/>
        <end position="475"/>
    </location>
</feature>
<feature type="transmembrane region" description="Helical" evidence="10">
    <location>
        <begin position="293"/>
        <end position="312"/>
    </location>
</feature>
<feature type="region of interest" description="Disordered" evidence="9">
    <location>
        <begin position="1"/>
        <end position="23"/>
    </location>
</feature>
<feature type="transmembrane region" description="Helical" evidence="10">
    <location>
        <begin position="381"/>
        <end position="405"/>
    </location>
</feature>
<comment type="subcellular location">
    <subcellularLocation>
        <location evidence="1">Cell membrane</location>
        <topology evidence="1">Multi-pass membrane protein</topology>
    </subcellularLocation>
</comment>
<evidence type="ECO:0000256" key="9">
    <source>
        <dbReference type="SAM" id="MobiDB-lite"/>
    </source>
</evidence>
<dbReference type="InterPro" id="IPR020846">
    <property type="entry name" value="MFS_dom"/>
</dbReference>
<organism evidence="12 13">
    <name type="scientific">Hyphomicrobium album</name>
    <dbReference type="NCBI Taxonomy" id="2665159"/>
    <lineage>
        <taxon>Bacteria</taxon>
        <taxon>Pseudomonadati</taxon>
        <taxon>Pseudomonadota</taxon>
        <taxon>Alphaproteobacteria</taxon>
        <taxon>Hyphomicrobiales</taxon>
        <taxon>Hyphomicrobiaceae</taxon>
        <taxon>Hyphomicrobium</taxon>
    </lineage>
</organism>